<dbReference type="InterPro" id="IPR002020">
    <property type="entry name" value="Citrate_synthase"/>
</dbReference>
<protein>
    <recommendedName>
        <fullName evidence="6 7">Citrate synthase</fullName>
    </recommendedName>
</protein>
<reference evidence="11" key="1">
    <citation type="submission" date="2022-10" db="EMBL/GenBank/DDBJ databases">
        <title>Whole-Genome Sequencing of Brachybacterium huguangmaarense BRM-3, Isolated from Betula schmidtii.</title>
        <authorList>
            <person name="Haam D."/>
        </authorList>
    </citation>
    <scope>NUCLEOTIDE SEQUENCE</scope>
    <source>
        <strain evidence="11">BRM-3</strain>
    </source>
</reference>
<name>A0ABY6G1X5_9MICO</name>
<evidence type="ECO:0000256" key="5">
    <source>
        <dbReference type="ARBA" id="ARBA00049288"/>
    </source>
</evidence>
<dbReference type="Gene3D" id="1.10.230.10">
    <property type="entry name" value="Cytochrome P450-Terp, domain 2"/>
    <property type="match status" value="1"/>
</dbReference>
<evidence type="ECO:0000256" key="1">
    <source>
        <dbReference type="ARBA" id="ARBA00004751"/>
    </source>
</evidence>
<dbReference type="InterPro" id="IPR024176">
    <property type="entry name" value="Citrate_synthase_bac-typ"/>
</dbReference>
<accession>A0ABY6G1X5</accession>
<comment type="similarity">
    <text evidence="2 7 9">Belongs to the citrate synthase family.</text>
</comment>
<dbReference type="InterPro" id="IPR016143">
    <property type="entry name" value="Citrate_synth-like_sm_a-sub"/>
</dbReference>
<dbReference type="PANTHER" id="PTHR42871">
    <property type="entry name" value="CITRATE SYNTHASE"/>
    <property type="match status" value="1"/>
</dbReference>
<dbReference type="Gene3D" id="2.20.28.60">
    <property type="match status" value="1"/>
</dbReference>
<evidence type="ECO:0000256" key="3">
    <source>
        <dbReference type="ARBA" id="ARBA00022532"/>
    </source>
</evidence>
<evidence type="ECO:0000313" key="11">
    <source>
        <dbReference type="EMBL" id="UYG16826.1"/>
    </source>
</evidence>
<dbReference type="PROSITE" id="PS00480">
    <property type="entry name" value="CITRATE_SYNTHASE"/>
    <property type="match status" value="1"/>
</dbReference>
<sequence>MDQTTTSASLHHAGHDLELKVVDAAEGNRGIDIAPLRTTTGDVAYDPGFMNTANTKSAITYIDGDEGILRYRGYPIEQLAEHSTYLEVAYLLINGELPTTGQLDNFVSSVERRTLLDERFKQLFDGFPRNAHPMRVMQAGVSALSTFYQDSLDPFDEDQVRLSTYRLLAKIPTMAAYARRVSQGHALMYPDNRLSLIENFLRLTFGFPVEDYIADPIVVEAMEKLLILHADHEQNCSASAVRLVGSAQADLFTSISAGIGALSGPAHGGANAAVMEMLDGIRASGTDPRQFMEKVKNKEKGVRLMGFGHRVYKNYDPRAKIVKKIADDVLERLGVHDERLELAMQLEEIALKDDYFIERKLYPNVDFYTGLIYKAIGFPTDMFTVLFAIGRTPGWIAQWDEMIHDPETKIGRPRQVYIGHTERTYQPMSARTGTTELRLEELHAELDKERRAQQEKLAQERRLDH</sequence>
<evidence type="ECO:0000256" key="7">
    <source>
        <dbReference type="PIRNR" id="PIRNR001369"/>
    </source>
</evidence>
<gene>
    <name evidence="11" type="ORF">BRM3_14690</name>
</gene>
<evidence type="ECO:0000256" key="2">
    <source>
        <dbReference type="ARBA" id="ARBA00010566"/>
    </source>
</evidence>
<keyword evidence="11" id="KW-0012">Acyltransferase</keyword>
<dbReference type="NCBIfam" id="TIGR01798">
    <property type="entry name" value="cit_synth_I"/>
    <property type="match status" value="1"/>
</dbReference>
<evidence type="ECO:0000256" key="8">
    <source>
        <dbReference type="RuleBase" id="RU003370"/>
    </source>
</evidence>
<dbReference type="GO" id="GO:0036440">
    <property type="term" value="F:citrate synthase activity"/>
    <property type="evidence" value="ECO:0007669"/>
    <property type="project" value="UniProtKB-EC"/>
</dbReference>
<proteinExistence type="inferred from homology"/>
<dbReference type="PANTHER" id="PTHR42871:SF1">
    <property type="entry name" value="CITRATE SYNTHASE"/>
    <property type="match status" value="1"/>
</dbReference>
<evidence type="ECO:0000256" key="6">
    <source>
        <dbReference type="NCBIfam" id="TIGR01798"/>
    </source>
</evidence>
<dbReference type="PIRSF" id="PIRSF001369">
    <property type="entry name" value="Citrate_synth"/>
    <property type="match status" value="1"/>
</dbReference>
<dbReference type="PRINTS" id="PR00143">
    <property type="entry name" value="CITRTSNTHASE"/>
</dbReference>
<dbReference type="SUPFAM" id="SSF48256">
    <property type="entry name" value="Citrate synthase"/>
    <property type="match status" value="1"/>
</dbReference>
<comment type="catalytic activity">
    <reaction evidence="5 8">
        <text>oxaloacetate + acetyl-CoA + H2O = citrate + CoA + H(+)</text>
        <dbReference type="Rhea" id="RHEA:16845"/>
        <dbReference type="ChEBI" id="CHEBI:15377"/>
        <dbReference type="ChEBI" id="CHEBI:15378"/>
        <dbReference type="ChEBI" id="CHEBI:16452"/>
        <dbReference type="ChEBI" id="CHEBI:16947"/>
        <dbReference type="ChEBI" id="CHEBI:57287"/>
        <dbReference type="ChEBI" id="CHEBI:57288"/>
        <dbReference type="EC" id="2.3.3.16"/>
    </reaction>
</comment>
<dbReference type="Proteomes" id="UP001164305">
    <property type="component" value="Chromosome"/>
</dbReference>
<feature type="coiled-coil region" evidence="10">
    <location>
        <begin position="436"/>
        <end position="463"/>
    </location>
</feature>
<organism evidence="11 12">
    <name type="scientific">Brachybacterium huguangmaarense</name>
    <dbReference type="NCBI Taxonomy" id="1652028"/>
    <lineage>
        <taxon>Bacteria</taxon>
        <taxon>Bacillati</taxon>
        <taxon>Actinomycetota</taxon>
        <taxon>Actinomycetes</taxon>
        <taxon>Micrococcales</taxon>
        <taxon>Dermabacteraceae</taxon>
        <taxon>Brachybacterium</taxon>
    </lineage>
</organism>
<keyword evidence="3 8" id="KW-0816">Tricarboxylic acid cycle</keyword>
<dbReference type="EMBL" id="CP107020">
    <property type="protein sequence ID" value="UYG16826.1"/>
    <property type="molecule type" value="Genomic_DNA"/>
</dbReference>
<dbReference type="NCBIfam" id="NF004126">
    <property type="entry name" value="PRK05614.1"/>
    <property type="match status" value="1"/>
</dbReference>
<evidence type="ECO:0000313" key="12">
    <source>
        <dbReference type="Proteomes" id="UP001164305"/>
    </source>
</evidence>
<comment type="pathway">
    <text evidence="1 8">Carbohydrate metabolism; tricarboxylic acid cycle; isocitrate from oxaloacetate: step 1/2.</text>
</comment>
<dbReference type="RefSeq" id="WP_263594039.1">
    <property type="nucleotide sequence ID" value="NZ_CP107020.1"/>
</dbReference>
<dbReference type="InterPro" id="IPR010953">
    <property type="entry name" value="Citrate_synthase_typ-I"/>
</dbReference>
<evidence type="ECO:0000256" key="4">
    <source>
        <dbReference type="ARBA" id="ARBA00022679"/>
    </source>
</evidence>
<evidence type="ECO:0000256" key="9">
    <source>
        <dbReference type="RuleBase" id="RU003406"/>
    </source>
</evidence>
<evidence type="ECO:0000256" key="10">
    <source>
        <dbReference type="SAM" id="Coils"/>
    </source>
</evidence>
<dbReference type="InterPro" id="IPR036969">
    <property type="entry name" value="Citrate_synthase_sf"/>
</dbReference>
<dbReference type="InterPro" id="IPR019810">
    <property type="entry name" value="Citrate_synthase_AS"/>
</dbReference>
<dbReference type="Pfam" id="PF00285">
    <property type="entry name" value="Citrate_synt"/>
    <property type="match status" value="1"/>
</dbReference>
<dbReference type="CDD" id="cd06114">
    <property type="entry name" value="EcCS_like"/>
    <property type="match status" value="1"/>
</dbReference>
<keyword evidence="12" id="KW-1185">Reference proteome</keyword>
<dbReference type="Gene3D" id="1.10.580.10">
    <property type="entry name" value="Citrate Synthase, domain 1"/>
    <property type="match status" value="1"/>
</dbReference>
<keyword evidence="4 7" id="KW-0808">Transferase</keyword>
<dbReference type="InterPro" id="IPR016142">
    <property type="entry name" value="Citrate_synth-like_lrg_a-sub"/>
</dbReference>
<keyword evidence="10" id="KW-0175">Coiled coil</keyword>